<gene>
    <name evidence="2" type="ORF">B0I33_11491</name>
</gene>
<feature type="compositionally biased region" description="Basic and acidic residues" evidence="1">
    <location>
        <begin position="114"/>
        <end position="125"/>
    </location>
</feature>
<feature type="region of interest" description="Disordered" evidence="1">
    <location>
        <begin position="87"/>
        <end position="134"/>
    </location>
</feature>
<dbReference type="EMBL" id="PVNH01000014">
    <property type="protein sequence ID" value="PRX43630.1"/>
    <property type="molecule type" value="Genomic_DNA"/>
</dbReference>
<organism evidence="2 3">
    <name type="scientific">Prauserella shujinwangii</name>
    <dbReference type="NCBI Taxonomy" id="1453103"/>
    <lineage>
        <taxon>Bacteria</taxon>
        <taxon>Bacillati</taxon>
        <taxon>Actinomycetota</taxon>
        <taxon>Actinomycetes</taxon>
        <taxon>Pseudonocardiales</taxon>
        <taxon>Pseudonocardiaceae</taxon>
        <taxon>Prauserella</taxon>
    </lineage>
</organism>
<evidence type="ECO:0000313" key="2">
    <source>
        <dbReference type="EMBL" id="PRX43630.1"/>
    </source>
</evidence>
<feature type="compositionally biased region" description="Basic and acidic residues" evidence="1">
    <location>
        <begin position="89"/>
        <end position="103"/>
    </location>
</feature>
<proteinExistence type="predicted"/>
<sequence length="134" mass="14608">MADDPGRDPVVETRMWMEGGLPDRALAARVPDAGRVVAERADIVLDCLPGSRDAARCRARDLLVLLPGATVAAVEWAPGRCVVAVRGGEPSDHHRATTREHAWRRYHSVGAGDDSPRALRRERTRSASRPPENS</sequence>
<accession>A0A2T0LKZ4</accession>
<evidence type="ECO:0000256" key="1">
    <source>
        <dbReference type="SAM" id="MobiDB-lite"/>
    </source>
</evidence>
<name>A0A2T0LKZ4_9PSEU</name>
<dbReference type="RefSeq" id="WP_106182203.1">
    <property type="nucleotide sequence ID" value="NZ_PVNH01000014.1"/>
</dbReference>
<evidence type="ECO:0000313" key="3">
    <source>
        <dbReference type="Proteomes" id="UP000238362"/>
    </source>
</evidence>
<reference evidence="2 3" key="1">
    <citation type="submission" date="2018-03" db="EMBL/GenBank/DDBJ databases">
        <title>Genomic Encyclopedia of Type Strains, Phase III (KMG-III): the genomes of soil and plant-associated and newly described type strains.</title>
        <authorList>
            <person name="Whitman W."/>
        </authorList>
    </citation>
    <scope>NUCLEOTIDE SEQUENCE [LARGE SCALE GENOMIC DNA]</scope>
    <source>
        <strain evidence="2 3">CGMCC 4.7125</strain>
    </source>
</reference>
<protein>
    <submittedName>
        <fullName evidence="2">Uncharacterized protein</fullName>
    </submittedName>
</protein>
<keyword evidence="3" id="KW-1185">Reference proteome</keyword>
<dbReference type="Proteomes" id="UP000238362">
    <property type="component" value="Unassembled WGS sequence"/>
</dbReference>
<comment type="caution">
    <text evidence="2">The sequence shown here is derived from an EMBL/GenBank/DDBJ whole genome shotgun (WGS) entry which is preliminary data.</text>
</comment>
<dbReference type="AlphaFoldDB" id="A0A2T0LKZ4"/>